<dbReference type="Proteomes" id="UP000250235">
    <property type="component" value="Unassembled WGS sequence"/>
</dbReference>
<proteinExistence type="predicted"/>
<reference evidence="1 2" key="1">
    <citation type="journal article" date="2015" name="Proc. Natl. Acad. Sci. U.S.A.">
        <title>The resurrection genome of Boea hygrometrica: A blueprint for survival of dehydration.</title>
        <authorList>
            <person name="Xiao L."/>
            <person name="Yang G."/>
            <person name="Zhang L."/>
            <person name="Yang X."/>
            <person name="Zhao S."/>
            <person name="Ji Z."/>
            <person name="Zhou Q."/>
            <person name="Hu M."/>
            <person name="Wang Y."/>
            <person name="Chen M."/>
            <person name="Xu Y."/>
            <person name="Jin H."/>
            <person name="Xiao X."/>
            <person name="Hu G."/>
            <person name="Bao F."/>
            <person name="Hu Y."/>
            <person name="Wan P."/>
            <person name="Li L."/>
            <person name="Deng X."/>
            <person name="Kuang T."/>
            <person name="Xiang C."/>
            <person name="Zhu J.K."/>
            <person name="Oliver M.J."/>
            <person name="He Y."/>
        </authorList>
    </citation>
    <scope>NUCLEOTIDE SEQUENCE [LARGE SCALE GENOMIC DNA]</scope>
    <source>
        <strain evidence="2">cv. XS01</strain>
    </source>
</reference>
<accession>A0A2Z7CUF0</accession>
<dbReference type="AlphaFoldDB" id="A0A2Z7CUF0"/>
<name>A0A2Z7CUF0_9LAMI</name>
<dbReference type="EMBL" id="KQ993951">
    <property type="protein sequence ID" value="KZV48294.1"/>
    <property type="molecule type" value="Genomic_DNA"/>
</dbReference>
<organism evidence="1 2">
    <name type="scientific">Dorcoceras hygrometricum</name>
    <dbReference type="NCBI Taxonomy" id="472368"/>
    <lineage>
        <taxon>Eukaryota</taxon>
        <taxon>Viridiplantae</taxon>
        <taxon>Streptophyta</taxon>
        <taxon>Embryophyta</taxon>
        <taxon>Tracheophyta</taxon>
        <taxon>Spermatophyta</taxon>
        <taxon>Magnoliopsida</taxon>
        <taxon>eudicotyledons</taxon>
        <taxon>Gunneridae</taxon>
        <taxon>Pentapetalae</taxon>
        <taxon>asterids</taxon>
        <taxon>lamiids</taxon>
        <taxon>Lamiales</taxon>
        <taxon>Gesneriaceae</taxon>
        <taxon>Didymocarpoideae</taxon>
        <taxon>Trichosporeae</taxon>
        <taxon>Loxocarpinae</taxon>
        <taxon>Dorcoceras</taxon>
    </lineage>
</organism>
<keyword evidence="2" id="KW-1185">Reference proteome</keyword>
<sequence length="78" mass="8542">MVIGIKLRNIPRLPLLTFLTIHRHINRSVLAFSVPADLAKSGRRRTVIGVADGTGGIGGGFHSYQKLPRTSRLNVCFC</sequence>
<protein>
    <submittedName>
        <fullName evidence="1">Uncharacterized protein</fullName>
    </submittedName>
</protein>
<gene>
    <name evidence="1" type="ORF">F511_18809</name>
</gene>
<evidence type="ECO:0000313" key="2">
    <source>
        <dbReference type="Proteomes" id="UP000250235"/>
    </source>
</evidence>
<evidence type="ECO:0000313" key="1">
    <source>
        <dbReference type="EMBL" id="KZV48294.1"/>
    </source>
</evidence>